<feature type="compositionally biased region" description="Low complexity" evidence="4">
    <location>
        <begin position="266"/>
        <end position="280"/>
    </location>
</feature>
<feature type="domain" description="ARID" evidence="5">
    <location>
        <begin position="310"/>
        <end position="402"/>
    </location>
</feature>
<accession>A0ABD1EY29</accession>
<evidence type="ECO:0000256" key="4">
    <source>
        <dbReference type="SAM" id="MobiDB-lite"/>
    </source>
</evidence>
<evidence type="ECO:0000313" key="7">
    <source>
        <dbReference type="Proteomes" id="UP001566132"/>
    </source>
</evidence>
<evidence type="ECO:0000313" key="6">
    <source>
        <dbReference type="EMBL" id="KAL1505943.1"/>
    </source>
</evidence>
<evidence type="ECO:0000259" key="5">
    <source>
        <dbReference type="PROSITE" id="PS51011"/>
    </source>
</evidence>
<keyword evidence="2" id="KW-0804">Transcription</keyword>
<dbReference type="PANTHER" id="PTHR13964:SF44">
    <property type="entry name" value="ARID DOMAIN-CONTAINING PROTEIN"/>
    <property type="match status" value="1"/>
</dbReference>
<dbReference type="PANTHER" id="PTHR13964">
    <property type="entry name" value="RBP-RELATED"/>
    <property type="match status" value="1"/>
</dbReference>
<evidence type="ECO:0000256" key="1">
    <source>
        <dbReference type="ARBA" id="ARBA00023015"/>
    </source>
</evidence>
<dbReference type="SUPFAM" id="SSF46774">
    <property type="entry name" value="ARID-like"/>
    <property type="match status" value="1"/>
</dbReference>
<feature type="compositionally biased region" description="Polar residues" evidence="4">
    <location>
        <begin position="454"/>
        <end position="465"/>
    </location>
</feature>
<keyword evidence="3" id="KW-0539">Nucleus</keyword>
<evidence type="ECO:0000256" key="3">
    <source>
        <dbReference type="ARBA" id="ARBA00023242"/>
    </source>
</evidence>
<gene>
    <name evidence="6" type="ORF">ABEB36_005388</name>
</gene>
<dbReference type="PROSITE" id="PS51011">
    <property type="entry name" value="ARID"/>
    <property type="match status" value="1"/>
</dbReference>
<dbReference type="Proteomes" id="UP001566132">
    <property type="component" value="Unassembled WGS sequence"/>
</dbReference>
<feature type="compositionally biased region" description="Basic residues" evidence="4">
    <location>
        <begin position="254"/>
        <end position="265"/>
    </location>
</feature>
<dbReference type="Pfam" id="PF01388">
    <property type="entry name" value="ARID"/>
    <property type="match status" value="1"/>
</dbReference>
<organism evidence="6 7">
    <name type="scientific">Hypothenemus hampei</name>
    <name type="common">Coffee berry borer</name>
    <dbReference type="NCBI Taxonomy" id="57062"/>
    <lineage>
        <taxon>Eukaryota</taxon>
        <taxon>Metazoa</taxon>
        <taxon>Ecdysozoa</taxon>
        <taxon>Arthropoda</taxon>
        <taxon>Hexapoda</taxon>
        <taxon>Insecta</taxon>
        <taxon>Pterygota</taxon>
        <taxon>Neoptera</taxon>
        <taxon>Endopterygota</taxon>
        <taxon>Coleoptera</taxon>
        <taxon>Polyphaga</taxon>
        <taxon>Cucujiformia</taxon>
        <taxon>Curculionidae</taxon>
        <taxon>Scolytinae</taxon>
        <taxon>Hypothenemus</taxon>
    </lineage>
</organism>
<comment type="caution">
    <text evidence="6">The sequence shown here is derived from an EMBL/GenBank/DDBJ whole genome shotgun (WGS) entry which is preliminary data.</text>
</comment>
<keyword evidence="7" id="KW-1185">Reference proteome</keyword>
<evidence type="ECO:0000256" key="2">
    <source>
        <dbReference type="ARBA" id="ARBA00023163"/>
    </source>
</evidence>
<name>A0ABD1EY29_HYPHA</name>
<dbReference type="SMART" id="SM01014">
    <property type="entry name" value="ARID"/>
    <property type="match status" value="1"/>
</dbReference>
<protein>
    <recommendedName>
        <fullName evidence="5">ARID domain-containing protein</fullName>
    </recommendedName>
</protein>
<dbReference type="EMBL" id="JBDJPC010000004">
    <property type="protein sequence ID" value="KAL1505943.1"/>
    <property type="molecule type" value="Genomic_DNA"/>
</dbReference>
<dbReference type="InterPro" id="IPR051232">
    <property type="entry name" value="ARID/SWI1_ChromRemod"/>
</dbReference>
<proteinExistence type="predicted"/>
<dbReference type="InterPro" id="IPR036431">
    <property type="entry name" value="ARID_dom_sf"/>
</dbReference>
<feature type="region of interest" description="Disordered" evidence="4">
    <location>
        <begin position="401"/>
        <end position="489"/>
    </location>
</feature>
<feature type="compositionally biased region" description="Low complexity" evidence="4">
    <location>
        <begin position="422"/>
        <end position="445"/>
    </location>
</feature>
<feature type="compositionally biased region" description="Basic and acidic residues" evidence="4">
    <location>
        <begin position="401"/>
        <end position="414"/>
    </location>
</feature>
<dbReference type="Gene3D" id="1.10.150.60">
    <property type="entry name" value="ARID DNA-binding domain"/>
    <property type="match status" value="1"/>
</dbReference>
<sequence length="1028" mass="115249">MDINDVQLVGGPCGQHGPYTFYKAFKYSKGGIKKIITLSEFFFVKMWRDSDLLCIGELQLLWQDKNSEQTLASLRLYFLPENTPEGRMDQGEDEVLAISEKVVIRLEDLITWITVETEWNWGRLAKCEDDLKDVAVEPDQLASPRKPAGNSFTLSENIMDFSDVDQERDKFEDAPKFGPHVIILSFPKYCRYRAMMRRLEDVENLYLKYKIVNALGGFYVKHPNTRVLFCRDTFDYPELEGHELLCNHLAPKLKGRPRGKRKKRSVSPGSESNESESSISNHYTRISEKSNGVCGTNSVATRRSTRCHENNENKQFMKVLSAFMKSKQLPMGRIPSLGYKELNLHEFYTRVQKLGGYECVTTNRLWKSIFDDMTGHLNSTSAATIIRRHYERFLLPYERHEKGEEDKPLPGSERRRLKSKQTDTGSSDSDSGSVSPTTSRSGTSTPIEAENSKESVSPGKTSSLRSIRVKPQKDKPMELDQNASNTPTLIKDEVEEFKNNNDDNEPIKVESSDSTVAIKEEIKIEVKQEISVDEDVKPKIEPEEVKPLLIPEKVKTEGSNPAEPVTNAIAPVASTVVPEKNLSPIEGKENIPIKTDDVETISAARRSPKVEFRNEDDTAIRDVKKIKLDILKEGGLEVTPVKSVPTATSIKEFRPSVIQAPTNNFLKPAVMAPPSLMTNVLSKRSIHPSSSVGSGVNVTHIKTPSTPVKQMIKQPESFPYLNGATPPKVVQSKSIYSYSEKTVYGNPKDFLQSQVITPHAPKSHFPPLRYGGSDPMDLSLTSPQKPVVEIMPVPQNLSTAAQSSYNSRASVTKNLYKTTPPLLDGRKLGPNLEITLVNPKQQPITPTPRHHKRSGTETYAQKIAKLKSEELNSRHSKYANIPPIHHHNKSTMDIPVPSPYIKNNSSVVPKSIPTDYNRQSAQAIPQKHLVPPMPPQAMPSYHHPSFAPPPDNSSRLSAPFMNMMDPLYYQAALQNVYSNFTSLPPMLPIPTAEQLKFYADLMAHGRFNHPAAYSHPADGHPSVNNKKP</sequence>
<dbReference type="AlphaFoldDB" id="A0ABD1EY29"/>
<reference evidence="6 7" key="1">
    <citation type="submission" date="2024-05" db="EMBL/GenBank/DDBJ databases">
        <title>Genetic variation in Jamaican populations of the coffee berry borer (Hypothenemus hampei).</title>
        <authorList>
            <person name="Errbii M."/>
            <person name="Myrie A."/>
        </authorList>
    </citation>
    <scope>NUCLEOTIDE SEQUENCE [LARGE SCALE GENOMIC DNA]</scope>
    <source>
        <strain evidence="6">JA-Hopewell-2020-01-JO</strain>
        <tissue evidence="6">Whole body</tissue>
    </source>
</reference>
<dbReference type="InterPro" id="IPR001606">
    <property type="entry name" value="ARID_dom"/>
</dbReference>
<feature type="region of interest" description="Disordered" evidence="4">
    <location>
        <begin position="254"/>
        <end position="282"/>
    </location>
</feature>
<dbReference type="SMART" id="SM00501">
    <property type="entry name" value="BRIGHT"/>
    <property type="match status" value="1"/>
</dbReference>
<keyword evidence="1" id="KW-0805">Transcription regulation</keyword>